<dbReference type="InterPro" id="IPR020471">
    <property type="entry name" value="AKR"/>
</dbReference>
<organism evidence="5 6">
    <name type="scientific">Alteromonas ponticola</name>
    <dbReference type="NCBI Taxonomy" id="2720613"/>
    <lineage>
        <taxon>Bacteria</taxon>
        <taxon>Pseudomonadati</taxon>
        <taxon>Pseudomonadota</taxon>
        <taxon>Gammaproteobacteria</taxon>
        <taxon>Alteromonadales</taxon>
        <taxon>Alteromonadaceae</taxon>
        <taxon>Alteromonas/Salinimonas group</taxon>
        <taxon>Alteromonas</taxon>
    </lineage>
</organism>
<dbReference type="Proteomes" id="UP000709336">
    <property type="component" value="Unassembled WGS sequence"/>
</dbReference>
<dbReference type="PIRSF" id="PIRSF000097">
    <property type="entry name" value="AKR"/>
    <property type="match status" value="1"/>
</dbReference>
<reference evidence="5 6" key="1">
    <citation type="submission" date="2020-03" db="EMBL/GenBank/DDBJ databases">
        <title>Alteromonas ponticola sp. nov., isolated from seawater.</title>
        <authorList>
            <person name="Yoon J.-H."/>
            <person name="Kim Y.-O."/>
        </authorList>
    </citation>
    <scope>NUCLEOTIDE SEQUENCE [LARGE SCALE GENOMIC DNA]</scope>
    <source>
        <strain evidence="5 6">MYP5</strain>
    </source>
</reference>
<keyword evidence="3 5" id="KW-0560">Oxidoreductase</keyword>
<dbReference type="InterPro" id="IPR018170">
    <property type="entry name" value="Aldo/ket_reductase_CS"/>
</dbReference>
<proteinExistence type="inferred from homology"/>
<gene>
    <name evidence="5" type="primary">dkgB</name>
    <name evidence="5" type="ORF">HCJ96_02340</name>
</gene>
<dbReference type="PRINTS" id="PR00069">
    <property type="entry name" value="ALDKETRDTASE"/>
</dbReference>
<dbReference type="GO" id="GO:0016491">
    <property type="term" value="F:oxidoreductase activity"/>
    <property type="evidence" value="ECO:0007669"/>
    <property type="project" value="UniProtKB-KW"/>
</dbReference>
<dbReference type="PROSITE" id="PS00798">
    <property type="entry name" value="ALDOKETO_REDUCTASE_1"/>
    <property type="match status" value="1"/>
</dbReference>
<evidence type="ECO:0000256" key="1">
    <source>
        <dbReference type="ARBA" id="ARBA00007905"/>
    </source>
</evidence>
<dbReference type="PANTHER" id="PTHR43827:SF3">
    <property type="entry name" value="NADP-DEPENDENT OXIDOREDUCTASE DOMAIN-CONTAINING PROTEIN"/>
    <property type="match status" value="1"/>
</dbReference>
<keyword evidence="2" id="KW-0521">NADP</keyword>
<accession>A0ABX1QX88</accession>
<dbReference type="PROSITE" id="PS00062">
    <property type="entry name" value="ALDOKETO_REDUCTASE_2"/>
    <property type="match status" value="1"/>
</dbReference>
<protein>
    <submittedName>
        <fullName evidence="5">2,5-didehydrogluconate reductase DkgB</fullName>
        <ecNumber evidence="5">1.1.1.346</ecNumber>
    </submittedName>
</protein>
<dbReference type="EC" id="1.1.1.346" evidence="5"/>
<dbReference type="PANTHER" id="PTHR43827">
    <property type="entry name" value="2,5-DIKETO-D-GLUCONIC ACID REDUCTASE"/>
    <property type="match status" value="1"/>
</dbReference>
<dbReference type="InterPro" id="IPR023210">
    <property type="entry name" value="NADP_OxRdtase_dom"/>
</dbReference>
<evidence type="ECO:0000256" key="2">
    <source>
        <dbReference type="ARBA" id="ARBA00022857"/>
    </source>
</evidence>
<dbReference type="Gene3D" id="3.20.20.100">
    <property type="entry name" value="NADP-dependent oxidoreductase domain"/>
    <property type="match status" value="1"/>
</dbReference>
<comment type="similarity">
    <text evidence="1">Belongs to the aldo/keto reductase family.</text>
</comment>
<dbReference type="EMBL" id="JAATNW010000001">
    <property type="protein sequence ID" value="NMH58859.1"/>
    <property type="molecule type" value="Genomic_DNA"/>
</dbReference>
<dbReference type="Pfam" id="PF00248">
    <property type="entry name" value="Aldo_ket_red"/>
    <property type="match status" value="1"/>
</dbReference>
<dbReference type="SUPFAM" id="SSF51430">
    <property type="entry name" value="NAD(P)-linked oxidoreductase"/>
    <property type="match status" value="1"/>
</dbReference>
<dbReference type="RefSeq" id="WP_169209405.1">
    <property type="nucleotide sequence ID" value="NZ_JAATNW010000001.1"/>
</dbReference>
<evidence type="ECO:0000313" key="6">
    <source>
        <dbReference type="Proteomes" id="UP000709336"/>
    </source>
</evidence>
<evidence type="ECO:0000313" key="5">
    <source>
        <dbReference type="EMBL" id="NMH58859.1"/>
    </source>
</evidence>
<evidence type="ECO:0000256" key="3">
    <source>
        <dbReference type="ARBA" id="ARBA00023002"/>
    </source>
</evidence>
<dbReference type="NCBIfam" id="NF008377">
    <property type="entry name" value="PRK11172.1"/>
    <property type="match status" value="1"/>
</dbReference>
<feature type="domain" description="NADP-dependent oxidoreductase" evidence="4">
    <location>
        <begin position="7"/>
        <end position="252"/>
    </location>
</feature>
<name>A0ABX1QX88_9ALTE</name>
<evidence type="ECO:0000259" key="4">
    <source>
        <dbReference type="Pfam" id="PF00248"/>
    </source>
</evidence>
<sequence>MEKMPQLGVGTFRLEGKVARQSVMDSLDIGYRHIDTAQIYGNEEEVGDAIQTNGIDREELFVTTKVWYEKLGRDHFIPSVHTSLSKLKTDYVDLLLIHWPYPNNDIAMDEYLNCLAEAKEQGLCRHIGVSNFTLSQMQQAVSILGKNTIYTNQIECHPYMQNRQVVAACEEHNMNVTAYMPLAVGKVMKDDTLLAIAEKYAASPAQVTLAWLESKGIYAIPSSTSRKHLQSNFDAQKVQLDERDISRINELDNGERIVDPDFAPDWD</sequence>
<dbReference type="InterPro" id="IPR036812">
    <property type="entry name" value="NAD(P)_OxRdtase_dom_sf"/>
</dbReference>
<keyword evidence="6" id="KW-1185">Reference proteome</keyword>
<comment type="caution">
    <text evidence="5">The sequence shown here is derived from an EMBL/GenBank/DDBJ whole genome shotgun (WGS) entry which is preliminary data.</text>
</comment>